<name>A0ABR7U942_9BRAD</name>
<dbReference type="RefSeq" id="WP_188099655.1">
    <property type="nucleotide sequence ID" value="NZ_JAANIH010000014.1"/>
</dbReference>
<gene>
    <name evidence="1" type="ORF">HA482_20495</name>
</gene>
<proteinExistence type="predicted"/>
<reference evidence="1 2" key="1">
    <citation type="journal article" date="2020" name="Arch. Microbiol.">
        <title>Bradyrhizobium campsiandrae sp. nov., a nitrogen-fixing bacterial strain isolated from a native leguminous tree from the Amazon adapted to flooded conditions.</title>
        <authorList>
            <person name="Cabral Michel D."/>
            <person name="Martins da Costa E."/>
            <person name="Azarias Guimaraes A."/>
            <person name="Soares de Carvalho T."/>
            <person name="Santos de Castro Caputo P."/>
            <person name="Willems A."/>
            <person name="de Souza Moreira F.M."/>
        </authorList>
    </citation>
    <scope>NUCLEOTIDE SEQUENCE [LARGE SCALE GENOMIC DNA]</scope>
    <source>
        <strain evidence="2">INPA 384B</strain>
    </source>
</reference>
<evidence type="ECO:0000313" key="2">
    <source>
        <dbReference type="Proteomes" id="UP000639516"/>
    </source>
</evidence>
<evidence type="ECO:0000313" key="1">
    <source>
        <dbReference type="EMBL" id="MBC9980584.1"/>
    </source>
</evidence>
<sequence>MFPRGAERAGAAAPPTQCVDARRFGVQALLWSFLALAATADAHACDAGFKDYYGRCVEAKSPPAKLLKFLKDYGQQANKVGEVADLFASDIPLFDKPDPGRKIIHSWKRPSADIESEAKIEKVLPDFYYVTVSIYDGPTSCGFDANKAKGPKATLRGYIPKTNPQDVPSLWKFRHLSGLC</sequence>
<dbReference type="Proteomes" id="UP000639516">
    <property type="component" value="Unassembled WGS sequence"/>
</dbReference>
<accession>A0ABR7U942</accession>
<dbReference type="EMBL" id="JAATTO010000028">
    <property type="protein sequence ID" value="MBC9980584.1"/>
    <property type="molecule type" value="Genomic_DNA"/>
</dbReference>
<keyword evidence="2" id="KW-1185">Reference proteome</keyword>
<organism evidence="1 2">
    <name type="scientific">Bradyrhizobium campsiandrae</name>
    <dbReference type="NCBI Taxonomy" id="1729892"/>
    <lineage>
        <taxon>Bacteria</taxon>
        <taxon>Pseudomonadati</taxon>
        <taxon>Pseudomonadota</taxon>
        <taxon>Alphaproteobacteria</taxon>
        <taxon>Hyphomicrobiales</taxon>
        <taxon>Nitrobacteraceae</taxon>
        <taxon>Bradyrhizobium</taxon>
    </lineage>
</organism>
<protein>
    <submittedName>
        <fullName evidence="1">Uncharacterized protein</fullName>
    </submittedName>
</protein>
<comment type="caution">
    <text evidence="1">The sequence shown here is derived from an EMBL/GenBank/DDBJ whole genome shotgun (WGS) entry which is preliminary data.</text>
</comment>